<dbReference type="GO" id="GO:0005789">
    <property type="term" value="C:endoplasmic reticulum membrane"/>
    <property type="evidence" value="ECO:0007669"/>
    <property type="project" value="UniProtKB-SubCell"/>
</dbReference>
<dbReference type="PANTHER" id="PTHR14519:SF8">
    <property type="entry name" value="VITAMIN K EPOXIDE REDUCTASE COMPLEX SUBUNIT 1"/>
    <property type="match status" value="1"/>
</dbReference>
<comment type="similarity">
    <text evidence="2">Belongs to the VKOR family.</text>
</comment>
<sequence>MFTLTVSRVNSLLTLCCLVGLGLSLYAYTVELQIERNEKYSPMCDISPQMSCSKAFKSPYGKGFGIFGKFSTLNQPNSLFGLMFYSMMATLAQSNSKFPAWFMLMAIFLSNLLSLYFAYILYFVLYDFCVVCVGTYVVNILNLLLIQAKLKLLLAPRQDPIKKAN</sequence>
<evidence type="ECO:0000313" key="16">
    <source>
        <dbReference type="Proteomes" id="UP001153712"/>
    </source>
</evidence>
<dbReference type="GO" id="GO:0042373">
    <property type="term" value="P:vitamin K metabolic process"/>
    <property type="evidence" value="ECO:0007669"/>
    <property type="project" value="InterPro"/>
</dbReference>
<feature type="transmembrane region" description="Helical" evidence="12">
    <location>
        <begin position="125"/>
        <end position="146"/>
    </location>
</feature>
<accession>A0A9N9TKB1</accession>
<keyword evidence="11" id="KW-0676">Redox-active center</keyword>
<protein>
    <recommendedName>
        <fullName evidence="3">vitamin-K-epoxide reductase (warfarin-sensitive)</fullName>
        <ecNumber evidence="3">1.17.4.4</ecNumber>
    </recommendedName>
</protein>
<dbReference type="SMART" id="SM00756">
    <property type="entry name" value="VKc"/>
    <property type="match status" value="1"/>
</dbReference>
<name>A0A9N9TKB1_PHYSR</name>
<dbReference type="PANTHER" id="PTHR14519">
    <property type="entry name" value="VITAMIN K EPOXIDE REDUCTASE COMPLEX, SUBUNIT 1"/>
    <property type="match status" value="1"/>
</dbReference>
<feature type="domain" description="Vitamin K epoxide reductase" evidence="13">
    <location>
        <begin position="6"/>
        <end position="150"/>
    </location>
</feature>
<dbReference type="EMBL" id="OU900106">
    <property type="protein sequence ID" value="CAG9857096.1"/>
    <property type="molecule type" value="Genomic_DNA"/>
</dbReference>
<keyword evidence="10" id="KW-1015">Disulfide bond</keyword>
<evidence type="ECO:0000256" key="6">
    <source>
        <dbReference type="ARBA" id="ARBA00022824"/>
    </source>
</evidence>
<feature type="transmembrane region" description="Helical" evidence="12">
    <location>
        <begin position="100"/>
        <end position="119"/>
    </location>
</feature>
<evidence type="ECO:0000256" key="4">
    <source>
        <dbReference type="ARBA" id="ARBA00022692"/>
    </source>
</evidence>
<dbReference type="GO" id="GO:0048038">
    <property type="term" value="F:quinone binding"/>
    <property type="evidence" value="ECO:0007669"/>
    <property type="project" value="UniProtKB-KW"/>
</dbReference>
<keyword evidence="7 12" id="KW-1133">Transmembrane helix</keyword>
<keyword evidence="16" id="KW-1185">Reference proteome</keyword>
<evidence type="ECO:0000256" key="11">
    <source>
        <dbReference type="ARBA" id="ARBA00023284"/>
    </source>
</evidence>
<keyword evidence="5" id="KW-0874">Quinone</keyword>
<evidence type="ECO:0000256" key="7">
    <source>
        <dbReference type="ARBA" id="ARBA00022989"/>
    </source>
</evidence>
<evidence type="ECO:0000256" key="10">
    <source>
        <dbReference type="ARBA" id="ARBA00023157"/>
    </source>
</evidence>
<evidence type="ECO:0000259" key="13">
    <source>
        <dbReference type="SMART" id="SM00756"/>
    </source>
</evidence>
<keyword evidence="9 12" id="KW-0472">Membrane</keyword>
<evidence type="ECO:0000256" key="2">
    <source>
        <dbReference type="ARBA" id="ARBA00006214"/>
    </source>
</evidence>
<dbReference type="OrthoDB" id="17010at2759"/>
<evidence type="ECO:0000256" key="1">
    <source>
        <dbReference type="ARBA" id="ARBA00004477"/>
    </source>
</evidence>
<evidence type="ECO:0000256" key="3">
    <source>
        <dbReference type="ARBA" id="ARBA00012278"/>
    </source>
</evidence>
<organism evidence="14 16">
    <name type="scientific">Phyllotreta striolata</name>
    <name type="common">Striped flea beetle</name>
    <name type="synonym">Crioceris striolata</name>
    <dbReference type="NCBI Taxonomy" id="444603"/>
    <lineage>
        <taxon>Eukaryota</taxon>
        <taxon>Metazoa</taxon>
        <taxon>Ecdysozoa</taxon>
        <taxon>Arthropoda</taxon>
        <taxon>Hexapoda</taxon>
        <taxon>Insecta</taxon>
        <taxon>Pterygota</taxon>
        <taxon>Neoptera</taxon>
        <taxon>Endopterygota</taxon>
        <taxon>Coleoptera</taxon>
        <taxon>Polyphaga</taxon>
        <taxon>Cucujiformia</taxon>
        <taxon>Chrysomeloidea</taxon>
        <taxon>Chrysomelidae</taxon>
        <taxon>Galerucinae</taxon>
        <taxon>Alticini</taxon>
        <taxon>Phyllotreta</taxon>
    </lineage>
</organism>
<evidence type="ECO:0000313" key="15">
    <source>
        <dbReference type="EMBL" id="CAG9857100.1"/>
    </source>
</evidence>
<evidence type="ECO:0000256" key="5">
    <source>
        <dbReference type="ARBA" id="ARBA00022719"/>
    </source>
</evidence>
<proteinExistence type="inferred from homology"/>
<dbReference type="EC" id="1.17.4.4" evidence="3"/>
<reference evidence="14" key="1">
    <citation type="submission" date="2022-01" db="EMBL/GenBank/DDBJ databases">
        <authorList>
            <person name="King R."/>
        </authorList>
    </citation>
    <scope>NUCLEOTIDE SEQUENCE</scope>
</reference>
<keyword evidence="8" id="KW-0560">Oxidoreductase</keyword>
<comment type="subcellular location">
    <subcellularLocation>
        <location evidence="1">Endoplasmic reticulum membrane</location>
        <topology evidence="1">Multi-pass membrane protein</topology>
    </subcellularLocation>
</comment>
<dbReference type="InterPro" id="IPR012932">
    <property type="entry name" value="VKOR"/>
</dbReference>
<dbReference type="InterPro" id="IPR038354">
    <property type="entry name" value="VKOR_sf"/>
</dbReference>
<dbReference type="Pfam" id="PF07884">
    <property type="entry name" value="VKOR"/>
    <property type="match status" value="1"/>
</dbReference>
<dbReference type="GO" id="GO:0047057">
    <property type="term" value="F:vitamin-K-epoxide reductase (warfarin-sensitive) activity"/>
    <property type="evidence" value="ECO:0007669"/>
    <property type="project" value="UniProtKB-EC"/>
</dbReference>
<gene>
    <name evidence="14" type="ORF">PHYEVI_LOCUS3507</name>
    <name evidence="15" type="ORF">PHYEVI_LOCUS3510</name>
</gene>
<evidence type="ECO:0000256" key="8">
    <source>
        <dbReference type="ARBA" id="ARBA00023002"/>
    </source>
</evidence>
<dbReference type="Gene3D" id="1.20.1440.130">
    <property type="entry name" value="VKOR domain"/>
    <property type="match status" value="1"/>
</dbReference>
<dbReference type="InterPro" id="IPR042406">
    <property type="entry name" value="VKORC1/VKORC1L1"/>
</dbReference>
<dbReference type="EMBL" id="OU900106">
    <property type="protein sequence ID" value="CAG9857100.1"/>
    <property type="molecule type" value="Genomic_DNA"/>
</dbReference>
<evidence type="ECO:0000256" key="12">
    <source>
        <dbReference type="SAM" id="Phobius"/>
    </source>
</evidence>
<keyword evidence="4 12" id="KW-0812">Transmembrane</keyword>
<keyword evidence="6" id="KW-0256">Endoplasmic reticulum</keyword>
<evidence type="ECO:0000313" key="14">
    <source>
        <dbReference type="EMBL" id="CAG9857096.1"/>
    </source>
</evidence>
<dbReference type="CDD" id="cd12917">
    <property type="entry name" value="VKOR_euk"/>
    <property type="match status" value="1"/>
</dbReference>
<dbReference type="AlphaFoldDB" id="A0A9N9TKB1"/>
<evidence type="ECO:0000256" key="9">
    <source>
        <dbReference type="ARBA" id="ARBA00023136"/>
    </source>
</evidence>
<dbReference type="Proteomes" id="UP001153712">
    <property type="component" value="Chromosome 13"/>
</dbReference>